<reference evidence="1" key="1">
    <citation type="submission" date="2022-03" db="EMBL/GenBank/DDBJ databases">
        <authorList>
            <person name="Alioto T."/>
            <person name="Alioto T."/>
            <person name="Gomez Garrido J."/>
        </authorList>
    </citation>
    <scope>NUCLEOTIDE SEQUENCE</scope>
</reference>
<name>A0AAD1RCD9_PELCU</name>
<gene>
    <name evidence="1" type="ORF">PECUL_23A011715</name>
</gene>
<evidence type="ECO:0000313" key="1">
    <source>
        <dbReference type="EMBL" id="CAH2246339.1"/>
    </source>
</evidence>
<dbReference type="EMBL" id="OW240913">
    <property type="protein sequence ID" value="CAH2246339.1"/>
    <property type="molecule type" value="Genomic_DNA"/>
</dbReference>
<dbReference type="AlphaFoldDB" id="A0AAD1RCD9"/>
<organism evidence="1 2">
    <name type="scientific">Pelobates cultripes</name>
    <name type="common">Western spadefoot toad</name>
    <dbReference type="NCBI Taxonomy" id="61616"/>
    <lineage>
        <taxon>Eukaryota</taxon>
        <taxon>Metazoa</taxon>
        <taxon>Chordata</taxon>
        <taxon>Craniata</taxon>
        <taxon>Vertebrata</taxon>
        <taxon>Euteleostomi</taxon>
        <taxon>Amphibia</taxon>
        <taxon>Batrachia</taxon>
        <taxon>Anura</taxon>
        <taxon>Pelobatoidea</taxon>
        <taxon>Pelobatidae</taxon>
        <taxon>Pelobates</taxon>
    </lineage>
</organism>
<sequence>MLHASLNYGEVISRTMPKLDKIFNDFWKKSSNLYLPNKPREFTRLRALPDDFRSSP</sequence>
<dbReference type="Proteomes" id="UP001295444">
    <property type="component" value="Chromosome 02"/>
</dbReference>
<protein>
    <submittedName>
        <fullName evidence="1">Uncharacterized protein</fullName>
    </submittedName>
</protein>
<proteinExistence type="predicted"/>
<keyword evidence="2" id="KW-1185">Reference proteome</keyword>
<accession>A0AAD1RCD9</accession>
<evidence type="ECO:0000313" key="2">
    <source>
        <dbReference type="Proteomes" id="UP001295444"/>
    </source>
</evidence>